<evidence type="ECO:0000256" key="1">
    <source>
        <dbReference type="SAM" id="MobiDB-lite"/>
    </source>
</evidence>
<name>A0AA95HI30_9GAMM</name>
<sequence>MSIGYAVQKGTLIYIYDHNGKQITSVSAPGRWPEDGLKGFSPNAINVQKGTLIYRYDETGHMVGRPLPAQQPIHASHQTKHLLPA</sequence>
<feature type="region of interest" description="Disordered" evidence="1">
    <location>
        <begin position="65"/>
        <end position="85"/>
    </location>
</feature>
<reference evidence="2" key="1">
    <citation type="journal article" date="2023" name="Int. J. Mol. Sci.">
        <title>Metagenomics Revealed a New Genus 'Candidatus Thiocaldithrix dubininis' gen. nov., sp. nov. and a New Species 'Candidatus Thiothrix putei' sp. nov. in the Family Thiotrichaceae, Some Members of Which Have Traits of Both Na+- and H+-Motive Energetics.</title>
        <authorList>
            <person name="Ravin N.V."/>
            <person name="Muntyan M.S."/>
            <person name="Smolyakov D.D."/>
            <person name="Rudenko T.S."/>
            <person name="Beletsky A.V."/>
            <person name="Mardanov A.V."/>
            <person name="Grabovich M.Y."/>
        </authorList>
    </citation>
    <scope>NUCLEOTIDE SEQUENCE</scope>
    <source>
        <strain evidence="2">GKL-02</strain>
    </source>
</reference>
<gene>
    <name evidence="2" type="ORF">QJT81_06190</name>
</gene>
<evidence type="ECO:0000313" key="2">
    <source>
        <dbReference type="EMBL" id="WGZ95573.1"/>
    </source>
</evidence>
<accession>A0AA95HI30</accession>
<reference evidence="2" key="2">
    <citation type="submission" date="2023-04" db="EMBL/GenBank/DDBJ databases">
        <authorList>
            <person name="Beletskiy A.V."/>
            <person name="Mardanov A.V."/>
            <person name="Ravin N.V."/>
        </authorList>
    </citation>
    <scope>NUCLEOTIDE SEQUENCE</scope>
    <source>
        <strain evidence="2">GKL-02</strain>
    </source>
</reference>
<organism evidence="2">
    <name type="scientific">Candidatus Thiothrix putei</name>
    <dbReference type="NCBI Taxonomy" id="3080811"/>
    <lineage>
        <taxon>Bacteria</taxon>
        <taxon>Pseudomonadati</taxon>
        <taxon>Pseudomonadota</taxon>
        <taxon>Gammaproteobacteria</taxon>
        <taxon>Thiotrichales</taxon>
        <taxon>Thiotrichaceae</taxon>
        <taxon>Thiothrix</taxon>
    </lineage>
</organism>
<dbReference type="Proteomes" id="UP001301326">
    <property type="component" value="Chromosome"/>
</dbReference>
<dbReference type="AlphaFoldDB" id="A0AA95HI30"/>
<protein>
    <submittedName>
        <fullName evidence="2">Uncharacterized protein</fullName>
    </submittedName>
</protein>
<dbReference type="EMBL" id="CP124756">
    <property type="protein sequence ID" value="WGZ95573.1"/>
    <property type="molecule type" value="Genomic_DNA"/>
</dbReference>
<dbReference type="KEGG" id="tput:QJT81_06190"/>
<proteinExistence type="predicted"/>